<evidence type="ECO:0000259" key="3">
    <source>
        <dbReference type="Pfam" id="PF07261"/>
    </source>
</evidence>
<dbReference type="EMBL" id="CP047121">
    <property type="protein sequence ID" value="QHB52236.1"/>
    <property type="molecule type" value="Genomic_DNA"/>
</dbReference>
<dbReference type="AlphaFoldDB" id="A0A6P1E4B1"/>
<sequence length="481" mass="54493">MLNSENKLTPDSKYLVLNASANKSVDQSVLTNLYLPIIGRGAVQLYNLLWSLSVSDHNRLILHKHFELQSILDIGIDKLLRYRRKLEAVNLLVTSVSLTSPDSYVYSMREPCTATEFLKTDILSILLLGRVGEDTYNRIVARLFIPMPDVGQVKNVSASLLDVFQIPENSVKNIPGPVNIAKQTISGNSAELNHRYLEPSKEEFDFNLLLDILENSYVDAASVKAAQPLILSEYSLYGIDEIKMGELIKKATNLNTNKLNQKSLKFIIARDFTQPQVRVPDSINKKPEDDADGQQLVQQFDQPTQQVIQISKENAPISFLKQIKDQKGGMVTAGEQRMIRELVSKGLLPREVINVLIYYVLIGIGNSTLNQNLVNTIADNWAQNHVTNAEKAILQVQKRTEEKQEKETQRSQRRYSSGGRRQITETLPDWAKKEKQQTKEASKKAKQSAEQQKTGPDEAERKRVNKELAELRKRKEKRGEN</sequence>
<evidence type="ECO:0000259" key="4">
    <source>
        <dbReference type="Pfam" id="PF25888"/>
    </source>
</evidence>
<dbReference type="RefSeq" id="WP_003554370.1">
    <property type="nucleotide sequence ID" value="NZ_CABKOL010000102.1"/>
</dbReference>
<proteinExistence type="inferred from homology"/>
<evidence type="ECO:0000256" key="2">
    <source>
        <dbReference type="SAM" id="MobiDB-lite"/>
    </source>
</evidence>
<dbReference type="InterPro" id="IPR006343">
    <property type="entry name" value="DnaB/C_C"/>
</dbReference>
<dbReference type="GeneID" id="69058414"/>
<reference evidence="5 6" key="1">
    <citation type="submission" date="2019-12" db="EMBL/GenBank/DDBJ databases">
        <title>Lactobacillus hilgardii FLUB.</title>
        <authorList>
            <person name="Gustaw K."/>
        </authorList>
    </citation>
    <scope>NUCLEOTIDE SEQUENCE [LARGE SCALE GENOMIC DNA]</scope>
    <source>
        <strain evidence="5 6">FLUB</strain>
    </source>
</reference>
<dbReference type="InterPro" id="IPR058660">
    <property type="entry name" value="WHD_DnaB"/>
</dbReference>
<feature type="compositionally biased region" description="Basic and acidic residues" evidence="2">
    <location>
        <begin position="455"/>
        <end position="481"/>
    </location>
</feature>
<feature type="region of interest" description="Disordered" evidence="2">
    <location>
        <begin position="398"/>
        <end position="481"/>
    </location>
</feature>
<evidence type="ECO:0000256" key="1">
    <source>
        <dbReference type="ARBA" id="ARBA00093462"/>
    </source>
</evidence>
<evidence type="ECO:0000313" key="5">
    <source>
        <dbReference type="EMBL" id="QHB52236.1"/>
    </source>
</evidence>
<feature type="compositionally biased region" description="Basic and acidic residues" evidence="2">
    <location>
        <begin position="398"/>
        <end position="410"/>
    </location>
</feature>
<protein>
    <submittedName>
        <fullName evidence="5">DNA replication protein DnaD</fullName>
    </submittedName>
</protein>
<feature type="domain" description="Replicative helicase loading/DNA remodeling protein DnaB N-terminal winged helix" evidence="4">
    <location>
        <begin position="10"/>
        <end position="260"/>
    </location>
</feature>
<dbReference type="Proteomes" id="UP000465035">
    <property type="component" value="Chromosome"/>
</dbReference>
<comment type="similarity">
    <text evidence="1">Belongs to the DnaB/DnaD family.</text>
</comment>
<name>A0A6P1E4B1_LENHI</name>
<gene>
    <name evidence="5" type="ORF">GQR93_08560</name>
</gene>
<organism evidence="5 6">
    <name type="scientific">Lentilactobacillus hilgardii</name>
    <name type="common">Lactobacillus hilgardii</name>
    <dbReference type="NCBI Taxonomy" id="1588"/>
    <lineage>
        <taxon>Bacteria</taxon>
        <taxon>Bacillati</taxon>
        <taxon>Bacillota</taxon>
        <taxon>Bacilli</taxon>
        <taxon>Lactobacillales</taxon>
        <taxon>Lactobacillaceae</taxon>
        <taxon>Lentilactobacillus</taxon>
    </lineage>
</organism>
<dbReference type="SMR" id="A0A6P1E4B1"/>
<feature type="domain" description="DnaB/C C-terminal" evidence="3">
    <location>
        <begin position="321"/>
        <end position="393"/>
    </location>
</feature>
<dbReference type="Pfam" id="PF07261">
    <property type="entry name" value="DnaB_2"/>
    <property type="match status" value="1"/>
</dbReference>
<feature type="compositionally biased region" description="Basic and acidic residues" evidence="2">
    <location>
        <begin position="430"/>
        <end position="443"/>
    </location>
</feature>
<accession>A0A6P1E4B1</accession>
<dbReference type="Pfam" id="PF25888">
    <property type="entry name" value="WHD_DnaB"/>
    <property type="match status" value="1"/>
</dbReference>
<evidence type="ECO:0000313" key="6">
    <source>
        <dbReference type="Proteomes" id="UP000465035"/>
    </source>
</evidence>